<keyword evidence="10" id="KW-0645">Protease</keyword>
<dbReference type="InterPro" id="IPR034016">
    <property type="entry name" value="M1_APN-typ"/>
</dbReference>
<evidence type="ECO:0000256" key="11">
    <source>
        <dbReference type="ARBA" id="ARBA00022692"/>
    </source>
</evidence>
<evidence type="ECO:0000256" key="15">
    <source>
        <dbReference type="ARBA" id="ARBA00022837"/>
    </source>
</evidence>
<dbReference type="GO" id="GO:0042277">
    <property type="term" value="F:peptide binding"/>
    <property type="evidence" value="ECO:0007669"/>
    <property type="project" value="TreeGrafter"/>
</dbReference>
<keyword evidence="7" id="KW-0031">Aminopeptidase</keyword>
<dbReference type="GO" id="GO:0004230">
    <property type="term" value="F:glutamyl aminopeptidase activity"/>
    <property type="evidence" value="ECO:0007669"/>
    <property type="project" value="UniProtKB-EC"/>
</dbReference>
<evidence type="ECO:0000256" key="1">
    <source>
        <dbReference type="ARBA" id="ARBA00001703"/>
    </source>
</evidence>
<dbReference type="InterPro" id="IPR001930">
    <property type="entry name" value="Peptidase_M1"/>
</dbReference>
<feature type="binding site" evidence="24">
    <location>
        <position position="181"/>
    </location>
    <ligand>
        <name>Zn(2+)</name>
        <dbReference type="ChEBI" id="CHEBI:29105"/>
        <note>catalytic</note>
    </ligand>
</feature>
<protein>
    <recommendedName>
        <fullName evidence="6">glutamyl aminopeptidase</fullName>
        <ecNumber evidence="6">3.4.11.7</ecNumber>
    </recommendedName>
</protein>
<dbReference type="InterPro" id="IPR027268">
    <property type="entry name" value="Peptidase_M4/M1_CTD_sf"/>
</dbReference>
<organism evidence="29 30">
    <name type="scientific">Oryctes borbonicus</name>
    <dbReference type="NCBI Taxonomy" id="1629725"/>
    <lineage>
        <taxon>Eukaryota</taxon>
        <taxon>Metazoa</taxon>
        <taxon>Ecdysozoa</taxon>
        <taxon>Arthropoda</taxon>
        <taxon>Hexapoda</taxon>
        <taxon>Insecta</taxon>
        <taxon>Pterygota</taxon>
        <taxon>Neoptera</taxon>
        <taxon>Endopterygota</taxon>
        <taxon>Coleoptera</taxon>
        <taxon>Polyphaga</taxon>
        <taxon>Scarabaeiformia</taxon>
        <taxon>Scarabaeidae</taxon>
        <taxon>Dynastinae</taxon>
        <taxon>Oryctes</taxon>
    </lineage>
</organism>
<evidence type="ECO:0000256" key="18">
    <source>
        <dbReference type="ARBA" id="ARBA00023049"/>
    </source>
</evidence>
<feature type="binding site" evidence="24">
    <location>
        <position position="185"/>
    </location>
    <ligand>
        <name>Zn(2+)</name>
        <dbReference type="ChEBI" id="CHEBI:29105"/>
        <note>catalytic</note>
    </ligand>
</feature>
<dbReference type="InterPro" id="IPR024571">
    <property type="entry name" value="ERAP1-like_C_dom"/>
</dbReference>
<dbReference type="GO" id="GO:0005737">
    <property type="term" value="C:cytoplasm"/>
    <property type="evidence" value="ECO:0007669"/>
    <property type="project" value="TreeGrafter"/>
</dbReference>
<evidence type="ECO:0000256" key="5">
    <source>
        <dbReference type="ARBA" id="ARBA00011748"/>
    </source>
</evidence>
<comment type="subcellular location">
    <subcellularLocation>
        <location evidence="3">Cell membrane</location>
        <topology evidence="3">Lipid-anchor</topology>
        <topology evidence="3">GPI-anchor</topology>
    </subcellularLocation>
    <subcellularLocation>
        <location evidence="2">Cell membrane</location>
        <topology evidence="2">Single-pass type II membrane protein</topology>
    </subcellularLocation>
</comment>
<evidence type="ECO:0000256" key="4">
    <source>
        <dbReference type="ARBA" id="ARBA00010136"/>
    </source>
</evidence>
<evidence type="ECO:0000256" key="19">
    <source>
        <dbReference type="ARBA" id="ARBA00023136"/>
    </source>
</evidence>
<dbReference type="GO" id="GO:0006508">
    <property type="term" value="P:proteolysis"/>
    <property type="evidence" value="ECO:0007669"/>
    <property type="project" value="UniProtKB-KW"/>
</dbReference>
<keyword evidence="21" id="KW-0325">Glycoprotein</keyword>
<dbReference type="FunFam" id="1.10.390.10:FF:000016">
    <property type="entry name" value="Glutamyl aminopeptidase"/>
    <property type="match status" value="1"/>
</dbReference>
<dbReference type="FunFam" id="1.25.50.20:FF:000001">
    <property type="entry name" value="Aminopeptidase"/>
    <property type="match status" value="1"/>
</dbReference>
<dbReference type="OrthoDB" id="510539at2759"/>
<dbReference type="GO" id="GO:0005886">
    <property type="term" value="C:plasma membrane"/>
    <property type="evidence" value="ECO:0007669"/>
    <property type="project" value="UniProtKB-SubCell"/>
</dbReference>
<keyword evidence="20" id="KW-1015">Disulfide bond</keyword>
<feature type="domain" description="ERAP1-like C-terminal" evidence="27">
    <location>
        <begin position="408"/>
        <end position="706"/>
    </location>
</feature>
<dbReference type="PANTHER" id="PTHR11533">
    <property type="entry name" value="PROTEASE M1 ZINC METALLOPROTEASE"/>
    <property type="match status" value="1"/>
</dbReference>
<dbReference type="FunFam" id="2.60.40.1910:FF:000003">
    <property type="entry name" value="Aminopeptidase"/>
    <property type="match status" value="1"/>
</dbReference>
<evidence type="ECO:0000313" key="30">
    <source>
        <dbReference type="Proteomes" id="UP000051574"/>
    </source>
</evidence>
<dbReference type="InterPro" id="IPR042097">
    <property type="entry name" value="Aminopeptidase_N-like_N_sf"/>
</dbReference>
<dbReference type="SUPFAM" id="SSF63737">
    <property type="entry name" value="Leukotriene A4 hydrolase N-terminal domain"/>
    <property type="match status" value="1"/>
</dbReference>
<dbReference type="GO" id="GO:0008270">
    <property type="term" value="F:zinc ion binding"/>
    <property type="evidence" value="ECO:0007669"/>
    <property type="project" value="InterPro"/>
</dbReference>
<dbReference type="SUPFAM" id="SSF55486">
    <property type="entry name" value="Metalloproteases ('zincins'), catalytic domain"/>
    <property type="match status" value="1"/>
</dbReference>
<evidence type="ECO:0000259" key="28">
    <source>
        <dbReference type="Pfam" id="PF17900"/>
    </source>
</evidence>
<dbReference type="GO" id="GO:0043171">
    <property type="term" value="P:peptide catabolic process"/>
    <property type="evidence" value="ECO:0007669"/>
    <property type="project" value="TreeGrafter"/>
</dbReference>
<comment type="caution">
    <text evidence="29">The sequence shown here is derived from an EMBL/GenBank/DDBJ whole genome shotgun (WGS) entry which is preliminary data.</text>
</comment>
<dbReference type="Gene3D" id="1.25.50.20">
    <property type="match status" value="1"/>
</dbReference>
<comment type="cofactor">
    <cofactor evidence="24">
        <name>Zn(2+)</name>
        <dbReference type="ChEBI" id="CHEBI:29105"/>
    </cofactor>
    <text evidence="24">Binds 1 zinc ion per subunit.</text>
</comment>
<feature type="active site" description="Proton acceptor" evidence="23">
    <location>
        <position position="182"/>
    </location>
</feature>
<sequence length="712" mass="81977">FRKMATSKFEPTYARQAYPCFDEPNMKANFTVHLLKPDDETYIALSNMPQVIEEPVENGIMVHFQESVRMSTYLSCFIVSDFDFTSGTLKNGQEFRVYATPEQIAKTEYARTIGISVIDYFTEFFDIDFPLPKLDMAAIPDFVSGAMEHWGLVTFRETALLYSSEISSSANKQRVASVVSHELAHSWFGNLVTMQWWNDIWLNEGFASYIQYKGVNYAEPDWQMMDQFIIDDLHPVLILDATLGSHPIVQTVLTPDEITAIFDTISYNKGAAVLRMLEDAVGELNFKNGVTKYLKDHEYENAVTQDLWDALQDIIEDEIDITEFMNTWTMQMGYPVIDVTTSTDGEEYILKQRRYLTNPDALDSTETPYNYRWTIPITYITSESDTPQYIWFNHTDTEVSIPKPAVPWIKFNYRQVGYYRVNYELADWERLIDNIGDLEIADQTHLLEEAFRLAESGDISYEIPLNLSLYMKNEDGYIPWSVMYTMLGALDVYLSSSADFRNYVQDIINGAYEKLSWAEEDEHGHITRRARVTVLSLACKMGHADCLEQATQRFEAWLNENEPLSQDLRTIVYNYGAAGSDAANWEKMYDIFVKESDAAEKLKLMHGLTFSNDPALLTRLIEIAETEEIIRGQDYFTLLQYIAANPIGTSIVWDYVREHWEQLVDRFGLNERYLGRMIPSITKTFTTNTKLNEMKDFFGKYPNAGAGASARV</sequence>
<keyword evidence="18" id="KW-0482">Metalloprotease</keyword>
<dbReference type="PANTHER" id="PTHR11533:SF276">
    <property type="entry name" value="GLUTAMYL AMINOPEPTIDASE"/>
    <property type="match status" value="1"/>
</dbReference>
<feature type="domain" description="Peptidase M1 membrane alanine aminopeptidase" evidence="26">
    <location>
        <begin position="112"/>
        <end position="328"/>
    </location>
</feature>
<evidence type="ECO:0000256" key="21">
    <source>
        <dbReference type="ARBA" id="ARBA00023180"/>
    </source>
</evidence>
<keyword evidence="16" id="KW-0735">Signal-anchor</keyword>
<dbReference type="Gene3D" id="2.60.40.1730">
    <property type="entry name" value="tricorn interacting facor f3 domain"/>
    <property type="match status" value="1"/>
</dbReference>
<keyword evidence="8" id="KW-1003">Cell membrane</keyword>
<evidence type="ECO:0000256" key="20">
    <source>
        <dbReference type="ARBA" id="ARBA00023157"/>
    </source>
</evidence>
<keyword evidence="17" id="KW-1133">Transmembrane helix</keyword>
<evidence type="ECO:0000256" key="13">
    <source>
        <dbReference type="ARBA" id="ARBA00022801"/>
    </source>
</evidence>
<keyword evidence="30" id="KW-1185">Reference proteome</keyword>
<reference evidence="29 30" key="1">
    <citation type="submission" date="2015-09" db="EMBL/GenBank/DDBJ databases">
        <title>Draft genome of the scarab beetle Oryctes borbonicus.</title>
        <authorList>
            <person name="Meyer J.M."/>
            <person name="Markov G.V."/>
            <person name="Baskaran P."/>
            <person name="Herrmann M."/>
            <person name="Sommer R.J."/>
            <person name="Roedelsperger C."/>
        </authorList>
    </citation>
    <scope>NUCLEOTIDE SEQUENCE [LARGE SCALE GENOMIC DNA]</scope>
    <source>
        <strain evidence="29">OB123</strain>
        <tissue evidence="29">Whole animal</tissue>
    </source>
</reference>
<evidence type="ECO:0000259" key="27">
    <source>
        <dbReference type="Pfam" id="PF11838"/>
    </source>
</evidence>
<dbReference type="GO" id="GO:0005615">
    <property type="term" value="C:extracellular space"/>
    <property type="evidence" value="ECO:0007669"/>
    <property type="project" value="TreeGrafter"/>
</dbReference>
<feature type="non-terminal residue" evidence="29">
    <location>
        <position position="1"/>
    </location>
</feature>
<evidence type="ECO:0000256" key="2">
    <source>
        <dbReference type="ARBA" id="ARBA00004401"/>
    </source>
</evidence>
<evidence type="ECO:0000256" key="16">
    <source>
        <dbReference type="ARBA" id="ARBA00022968"/>
    </source>
</evidence>
<keyword evidence="11" id="KW-0812">Transmembrane</keyword>
<evidence type="ECO:0000256" key="10">
    <source>
        <dbReference type="ARBA" id="ARBA00022670"/>
    </source>
</evidence>
<dbReference type="InterPro" id="IPR014782">
    <property type="entry name" value="Peptidase_M1_dom"/>
</dbReference>
<evidence type="ECO:0000256" key="14">
    <source>
        <dbReference type="ARBA" id="ARBA00022833"/>
    </source>
</evidence>
<keyword evidence="12 24" id="KW-0479">Metal-binding</keyword>
<dbReference type="GO" id="GO:0098552">
    <property type="term" value="C:side of membrane"/>
    <property type="evidence" value="ECO:0007669"/>
    <property type="project" value="UniProtKB-KW"/>
</dbReference>
<evidence type="ECO:0000256" key="17">
    <source>
        <dbReference type="ARBA" id="ARBA00022989"/>
    </source>
</evidence>
<dbReference type="PRINTS" id="PR00756">
    <property type="entry name" value="ALADIPTASE"/>
</dbReference>
<dbReference type="EMBL" id="LJIG01000779">
    <property type="protein sequence ID" value="KRT86161.1"/>
    <property type="molecule type" value="Genomic_DNA"/>
</dbReference>
<evidence type="ECO:0000256" key="12">
    <source>
        <dbReference type="ARBA" id="ARBA00022723"/>
    </source>
</evidence>
<accession>A0A0T6BFW6</accession>
<evidence type="ECO:0000256" key="9">
    <source>
        <dbReference type="ARBA" id="ARBA00022622"/>
    </source>
</evidence>
<evidence type="ECO:0000256" key="25">
    <source>
        <dbReference type="PIRSR" id="PIRSR634016-4"/>
    </source>
</evidence>
<evidence type="ECO:0000256" key="24">
    <source>
        <dbReference type="PIRSR" id="PIRSR634016-3"/>
    </source>
</evidence>
<dbReference type="CDD" id="cd09601">
    <property type="entry name" value="M1_APN-Q_like"/>
    <property type="match status" value="1"/>
</dbReference>
<keyword evidence="9" id="KW-0336">GPI-anchor</keyword>
<dbReference type="Gene3D" id="1.10.390.10">
    <property type="entry name" value="Neutral Protease Domain 2"/>
    <property type="match status" value="1"/>
</dbReference>
<evidence type="ECO:0000256" key="23">
    <source>
        <dbReference type="PIRSR" id="PIRSR634016-1"/>
    </source>
</evidence>
<evidence type="ECO:0000313" key="29">
    <source>
        <dbReference type="EMBL" id="KRT86161.1"/>
    </source>
</evidence>
<feature type="domain" description="Aminopeptidase N-like N-terminal" evidence="28">
    <location>
        <begin position="3"/>
        <end position="74"/>
    </location>
</feature>
<dbReference type="Pfam" id="PF17900">
    <property type="entry name" value="Peptidase_M1_N"/>
    <property type="match status" value="1"/>
</dbReference>
<keyword evidence="22" id="KW-0449">Lipoprotein</keyword>
<comment type="similarity">
    <text evidence="4">Belongs to the peptidase M1 family.</text>
</comment>
<dbReference type="EC" id="3.4.11.7" evidence="6"/>
<proteinExistence type="inferred from homology"/>
<keyword evidence="13" id="KW-0378">Hydrolase</keyword>
<name>A0A0T6BFW6_9SCAR</name>
<dbReference type="Proteomes" id="UP000051574">
    <property type="component" value="Unassembled WGS sequence"/>
</dbReference>
<dbReference type="GO" id="GO:0070006">
    <property type="term" value="F:metalloaminopeptidase activity"/>
    <property type="evidence" value="ECO:0007669"/>
    <property type="project" value="TreeGrafter"/>
</dbReference>
<comment type="catalytic activity">
    <reaction evidence="1">
        <text>Release of N-terminal glutamate (and to a lesser extent aspartate) from a peptide.</text>
        <dbReference type="EC" id="3.4.11.7"/>
    </reaction>
</comment>
<keyword evidence="15" id="KW-0106">Calcium</keyword>
<evidence type="ECO:0000256" key="6">
    <source>
        <dbReference type="ARBA" id="ARBA00012567"/>
    </source>
</evidence>
<dbReference type="InterPro" id="IPR045357">
    <property type="entry name" value="Aminopeptidase_N-like_N"/>
</dbReference>
<evidence type="ECO:0000256" key="8">
    <source>
        <dbReference type="ARBA" id="ARBA00022475"/>
    </source>
</evidence>
<dbReference type="Pfam" id="PF11838">
    <property type="entry name" value="ERAP1_C"/>
    <property type="match status" value="1"/>
</dbReference>
<dbReference type="InterPro" id="IPR050344">
    <property type="entry name" value="Peptidase_M1_aminopeptidases"/>
</dbReference>
<feature type="site" description="Transition state stabilizer" evidence="25">
    <location>
        <position position="267"/>
    </location>
</feature>
<evidence type="ECO:0000256" key="22">
    <source>
        <dbReference type="ARBA" id="ARBA00023288"/>
    </source>
</evidence>
<feature type="binding site" evidence="24">
    <location>
        <position position="204"/>
    </location>
    <ligand>
        <name>Zn(2+)</name>
        <dbReference type="ChEBI" id="CHEBI:29105"/>
        <note>catalytic</note>
    </ligand>
</feature>
<dbReference type="Pfam" id="PF01433">
    <property type="entry name" value="Peptidase_M1"/>
    <property type="match status" value="1"/>
</dbReference>
<feature type="non-terminal residue" evidence="29">
    <location>
        <position position="712"/>
    </location>
</feature>
<evidence type="ECO:0000259" key="26">
    <source>
        <dbReference type="Pfam" id="PF01433"/>
    </source>
</evidence>
<keyword evidence="14 24" id="KW-0862">Zinc</keyword>
<gene>
    <name evidence="29" type="ORF">AMK59_2444</name>
</gene>
<dbReference type="AlphaFoldDB" id="A0A0T6BFW6"/>
<dbReference type="Gene3D" id="2.60.40.1910">
    <property type="match status" value="1"/>
</dbReference>
<evidence type="ECO:0000256" key="3">
    <source>
        <dbReference type="ARBA" id="ARBA00004609"/>
    </source>
</evidence>
<evidence type="ECO:0000256" key="7">
    <source>
        <dbReference type="ARBA" id="ARBA00022438"/>
    </source>
</evidence>
<keyword evidence="19" id="KW-0472">Membrane</keyword>
<comment type="subunit">
    <text evidence="5">Homodimer; disulfide-linked.</text>
</comment>